<evidence type="ECO:0000313" key="3">
    <source>
        <dbReference type="EMBL" id="OQV23107.1"/>
    </source>
</evidence>
<evidence type="ECO:0000256" key="1">
    <source>
        <dbReference type="SAM" id="MobiDB-lite"/>
    </source>
</evidence>
<proteinExistence type="predicted"/>
<gene>
    <name evidence="3" type="ORF">BV898_03152</name>
</gene>
<keyword evidence="2" id="KW-0472">Membrane</keyword>
<evidence type="ECO:0000256" key="2">
    <source>
        <dbReference type="SAM" id="Phobius"/>
    </source>
</evidence>
<comment type="caution">
    <text evidence="3">The sequence shown here is derived from an EMBL/GenBank/DDBJ whole genome shotgun (WGS) entry which is preliminary data.</text>
</comment>
<dbReference type="EMBL" id="MTYJ01000014">
    <property type="protein sequence ID" value="OQV23107.1"/>
    <property type="molecule type" value="Genomic_DNA"/>
</dbReference>
<keyword evidence="2" id="KW-0812">Transmembrane</keyword>
<evidence type="ECO:0000313" key="4">
    <source>
        <dbReference type="Proteomes" id="UP000192578"/>
    </source>
</evidence>
<keyword evidence="2" id="KW-1133">Transmembrane helix</keyword>
<feature type="transmembrane region" description="Helical" evidence="2">
    <location>
        <begin position="35"/>
        <end position="55"/>
    </location>
</feature>
<name>A0A1W0X6C2_HYPEX</name>
<protein>
    <submittedName>
        <fullName evidence="3">Uncharacterized protein</fullName>
    </submittedName>
</protein>
<sequence>MSPLLCRQLCIITEDLHSSFHNDEKIMFDYYFDEFAKMIFSIYALITSATNGIIFRLSSNLHRQHNLSDADPFTESSTKSGGHPCSRFVLPVGPPSRTSHLPGFS</sequence>
<accession>A0A1W0X6C2</accession>
<organism evidence="3 4">
    <name type="scientific">Hypsibius exemplaris</name>
    <name type="common">Freshwater tardigrade</name>
    <dbReference type="NCBI Taxonomy" id="2072580"/>
    <lineage>
        <taxon>Eukaryota</taxon>
        <taxon>Metazoa</taxon>
        <taxon>Ecdysozoa</taxon>
        <taxon>Tardigrada</taxon>
        <taxon>Eutardigrada</taxon>
        <taxon>Parachela</taxon>
        <taxon>Hypsibioidea</taxon>
        <taxon>Hypsibiidae</taxon>
        <taxon>Hypsibius</taxon>
    </lineage>
</organism>
<reference evidence="4" key="1">
    <citation type="submission" date="2017-01" db="EMBL/GenBank/DDBJ databases">
        <title>Comparative genomics of anhydrobiosis in the tardigrade Hypsibius dujardini.</title>
        <authorList>
            <person name="Yoshida Y."/>
            <person name="Koutsovoulos G."/>
            <person name="Laetsch D."/>
            <person name="Stevens L."/>
            <person name="Kumar S."/>
            <person name="Horikawa D."/>
            <person name="Ishino K."/>
            <person name="Komine S."/>
            <person name="Tomita M."/>
            <person name="Blaxter M."/>
            <person name="Arakawa K."/>
        </authorList>
    </citation>
    <scope>NUCLEOTIDE SEQUENCE [LARGE SCALE GENOMIC DNA]</scope>
    <source>
        <strain evidence="4">Z151</strain>
    </source>
</reference>
<keyword evidence="4" id="KW-1185">Reference proteome</keyword>
<dbReference type="AlphaFoldDB" id="A0A1W0X6C2"/>
<dbReference type="Proteomes" id="UP000192578">
    <property type="component" value="Unassembled WGS sequence"/>
</dbReference>
<feature type="region of interest" description="Disordered" evidence="1">
    <location>
        <begin position="70"/>
        <end position="105"/>
    </location>
</feature>